<feature type="domain" description="CFEM" evidence="12">
    <location>
        <begin position="1"/>
        <end position="106"/>
    </location>
</feature>
<proteinExistence type="inferred from homology"/>
<keyword evidence="11" id="KW-0472">Membrane</keyword>
<evidence type="ECO:0000256" key="1">
    <source>
        <dbReference type="ARBA" id="ARBA00004589"/>
    </source>
</evidence>
<evidence type="ECO:0000256" key="11">
    <source>
        <dbReference type="SAM" id="Phobius"/>
    </source>
</evidence>
<dbReference type="InterPro" id="IPR008427">
    <property type="entry name" value="Extracellular_membr_CFEM_dom"/>
</dbReference>
<feature type="region of interest" description="Disordered" evidence="10">
    <location>
        <begin position="88"/>
        <end position="110"/>
    </location>
</feature>
<dbReference type="GO" id="GO:0046872">
    <property type="term" value="F:metal ion binding"/>
    <property type="evidence" value="ECO:0007669"/>
    <property type="project" value="UniProtKB-UniRule"/>
</dbReference>
<evidence type="ECO:0000313" key="14">
    <source>
        <dbReference type="Proteomes" id="UP001174934"/>
    </source>
</evidence>
<gene>
    <name evidence="13" type="ORF">B0T17DRAFT_493275</name>
</gene>
<comment type="caution">
    <text evidence="9">Lacks conserved residue(s) required for the propagation of feature annotation.</text>
</comment>
<evidence type="ECO:0000256" key="8">
    <source>
        <dbReference type="ARBA" id="ARBA00023288"/>
    </source>
</evidence>
<keyword evidence="9" id="KW-0479">Metal-binding</keyword>
<dbReference type="Proteomes" id="UP001174934">
    <property type="component" value="Unassembled WGS sequence"/>
</dbReference>
<keyword evidence="8" id="KW-0449">Lipoprotein</keyword>
<evidence type="ECO:0000256" key="5">
    <source>
        <dbReference type="ARBA" id="ARBA00022622"/>
    </source>
</evidence>
<name>A0AA39X0L2_9PEZI</name>
<evidence type="ECO:0000256" key="9">
    <source>
        <dbReference type="PROSITE-ProRule" id="PRU01356"/>
    </source>
</evidence>
<keyword evidence="14" id="KW-1185">Reference proteome</keyword>
<evidence type="ECO:0000256" key="4">
    <source>
        <dbReference type="ARBA" id="ARBA00022525"/>
    </source>
</evidence>
<evidence type="ECO:0000256" key="2">
    <source>
        <dbReference type="ARBA" id="ARBA00004613"/>
    </source>
</evidence>
<keyword evidence="11" id="KW-1133">Transmembrane helix</keyword>
<organism evidence="13 14">
    <name type="scientific">Bombardia bombarda</name>
    <dbReference type="NCBI Taxonomy" id="252184"/>
    <lineage>
        <taxon>Eukaryota</taxon>
        <taxon>Fungi</taxon>
        <taxon>Dikarya</taxon>
        <taxon>Ascomycota</taxon>
        <taxon>Pezizomycotina</taxon>
        <taxon>Sordariomycetes</taxon>
        <taxon>Sordariomycetidae</taxon>
        <taxon>Sordariales</taxon>
        <taxon>Lasiosphaeriaceae</taxon>
        <taxon>Bombardia</taxon>
    </lineage>
</organism>
<keyword evidence="9" id="KW-0408">Iron</keyword>
<keyword evidence="7" id="KW-1015">Disulfide bond</keyword>
<comment type="similarity">
    <text evidence="3">Belongs to the RBT5 family.</text>
</comment>
<keyword evidence="5" id="KW-0336">GPI-anchor</keyword>
<feature type="transmembrane region" description="Helical" evidence="11">
    <location>
        <begin position="122"/>
        <end position="143"/>
    </location>
</feature>
<comment type="subcellular location">
    <subcellularLocation>
        <location evidence="1">Membrane</location>
        <topology evidence="1">Lipid-anchor</topology>
        <topology evidence="1">GPI-anchor</topology>
    </subcellularLocation>
    <subcellularLocation>
        <location evidence="2">Secreted</location>
    </subcellularLocation>
</comment>
<accession>A0AA39X0L2</accession>
<dbReference type="GO" id="GO:0098552">
    <property type="term" value="C:side of membrane"/>
    <property type="evidence" value="ECO:0007669"/>
    <property type="project" value="UniProtKB-KW"/>
</dbReference>
<reference evidence="13" key="1">
    <citation type="submission" date="2023-06" db="EMBL/GenBank/DDBJ databases">
        <title>Genome-scale phylogeny and comparative genomics of the fungal order Sordariales.</title>
        <authorList>
            <consortium name="Lawrence Berkeley National Laboratory"/>
            <person name="Hensen N."/>
            <person name="Bonometti L."/>
            <person name="Westerberg I."/>
            <person name="Brannstrom I.O."/>
            <person name="Guillou S."/>
            <person name="Cros-Aarteil S."/>
            <person name="Calhoun S."/>
            <person name="Haridas S."/>
            <person name="Kuo A."/>
            <person name="Mondo S."/>
            <person name="Pangilinan J."/>
            <person name="Riley R."/>
            <person name="LaButti K."/>
            <person name="Andreopoulos B."/>
            <person name="Lipzen A."/>
            <person name="Chen C."/>
            <person name="Yanf M."/>
            <person name="Daum C."/>
            <person name="Ng V."/>
            <person name="Clum A."/>
            <person name="Steindorff A."/>
            <person name="Ohm R."/>
            <person name="Martin F."/>
            <person name="Silar P."/>
            <person name="Natvig D."/>
            <person name="Lalanne C."/>
            <person name="Gautier V."/>
            <person name="Ament-velasquez S.L."/>
            <person name="Kruys A."/>
            <person name="Hutchinson M.I."/>
            <person name="Powell A.J."/>
            <person name="Barry K."/>
            <person name="Miller A.N."/>
            <person name="Grigoriev I.V."/>
            <person name="Debuchy R."/>
            <person name="Gladieux P."/>
            <person name="Thoren M.H."/>
            <person name="Johannesson H."/>
        </authorList>
    </citation>
    <scope>NUCLEOTIDE SEQUENCE</scope>
    <source>
        <strain evidence="13">SMH3391-2</strain>
    </source>
</reference>
<feature type="compositionally biased region" description="Low complexity" evidence="10">
    <location>
        <begin position="88"/>
        <end position="106"/>
    </location>
</feature>
<evidence type="ECO:0000256" key="3">
    <source>
        <dbReference type="ARBA" id="ARBA00010031"/>
    </source>
</evidence>
<dbReference type="PROSITE" id="PS52012">
    <property type="entry name" value="CFEM"/>
    <property type="match status" value="1"/>
</dbReference>
<dbReference type="GO" id="GO:0005576">
    <property type="term" value="C:extracellular region"/>
    <property type="evidence" value="ECO:0007669"/>
    <property type="project" value="UniProtKB-SubCell"/>
</dbReference>
<keyword evidence="11" id="KW-0812">Transmembrane</keyword>
<keyword evidence="9" id="KW-0349">Heme</keyword>
<keyword evidence="5" id="KW-0325">Glycoprotein</keyword>
<comment type="caution">
    <text evidence="13">The sequence shown here is derived from an EMBL/GenBank/DDBJ whole genome shotgun (WGS) entry which is preliminary data.</text>
</comment>
<feature type="non-terminal residue" evidence="13">
    <location>
        <position position="218"/>
    </location>
</feature>
<sequence length="218" mass="23165">LFPIASLPACASQCGFLFDVNGACVPPAKPEADASVYDSCFCSDPRLTAFKTTADGVCPANVCAPADLTSIQGWYNSFCGNAAAAGTTGTTSSTSTSTSSPNNDDSSGGGDGGTWLQSHYQWVIFLVIMVVAIIGIWVGACVWRRRYLRKKDTRYALGHNLAHQTGSGRVVPNGSNAGSVHVPGAGMFQAAPLHEADVYEEKKAKKEKKKKWIVRQRT</sequence>
<evidence type="ECO:0000256" key="6">
    <source>
        <dbReference type="ARBA" id="ARBA00022729"/>
    </source>
</evidence>
<evidence type="ECO:0000259" key="12">
    <source>
        <dbReference type="PROSITE" id="PS52012"/>
    </source>
</evidence>
<dbReference type="EMBL" id="JAULSR010000003">
    <property type="protein sequence ID" value="KAK0624792.1"/>
    <property type="molecule type" value="Genomic_DNA"/>
</dbReference>
<evidence type="ECO:0000313" key="13">
    <source>
        <dbReference type="EMBL" id="KAK0624792.1"/>
    </source>
</evidence>
<evidence type="ECO:0000256" key="10">
    <source>
        <dbReference type="SAM" id="MobiDB-lite"/>
    </source>
</evidence>
<protein>
    <recommendedName>
        <fullName evidence="12">CFEM domain-containing protein</fullName>
    </recommendedName>
</protein>
<keyword evidence="6" id="KW-0732">Signal</keyword>
<keyword evidence="4" id="KW-0964">Secreted</keyword>
<feature type="binding site" description="axial binding residue" evidence="9">
    <location>
        <position position="33"/>
    </location>
    <ligand>
        <name>heme</name>
        <dbReference type="ChEBI" id="CHEBI:30413"/>
    </ligand>
    <ligandPart>
        <name>Fe</name>
        <dbReference type="ChEBI" id="CHEBI:18248"/>
    </ligandPart>
</feature>
<dbReference type="AlphaFoldDB" id="A0AA39X0L2"/>
<evidence type="ECO:0000256" key="7">
    <source>
        <dbReference type="ARBA" id="ARBA00023157"/>
    </source>
</evidence>